<keyword evidence="1" id="KW-0812">Transmembrane</keyword>
<dbReference type="AlphaFoldDB" id="C0RBX0"/>
<evidence type="ECO:0000313" key="3">
    <source>
        <dbReference type="Proteomes" id="UP000003481"/>
    </source>
</evidence>
<accession>C0RBX0</accession>
<dbReference type="EMBL" id="CP001467">
    <property type="protein sequence ID" value="ACN53230.1"/>
    <property type="molecule type" value="Genomic_DNA"/>
</dbReference>
<gene>
    <name evidence="2" type="ORF">BSPA14S_B0020</name>
</gene>
<proteinExistence type="predicted"/>
<reference evidence="2 3" key="1">
    <citation type="journal article" date="2012" name="J. Bacteriol.">
        <title>Whole-Genome Sequences of Borrelia bissettii, Borrelia valaisiana, and Borrelia spielmanii.</title>
        <authorList>
            <person name="Schutzer S.E."/>
            <person name="Fraser-Liggett C.M."/>
            <person name="Qiu W.G."/>
            <person name="Kraiczy P."/>
            <person name="Mongodin E.F."/>
            <person name="Dunn J.J."/>
            <person name="Luft B.J."/>
            <person name="Casjens S.R."/>
        </authorList>
    </citation>
    <scope>NUCLEOTIDE SEQUENCE [LARGE SCALE GENOMIC DNA]</scope>
    <source>
        <strain evidence="2 3">A14S</strain>
        <plasmid evidence="2 3">A14S_cp26</plasmid>
    </source>
</reference>
<dbReference type="HOGENOM" id="CLU_3325276_0_0_12"/>
<keyword evidence="2" id="KW-0614">Plasmid</keyword>
<feature type="transmembrane region" description="Helical" evidence="1">
    <location>
        <begin position="6"/>
        <end position="27"/>
    </location>
</feature>
<geneLocation type="plasmid" evidence="2 3">
    <name>A14S_cp26</name>
</geneLocation>
<evidence type="ECO:0000313" key="2">
    <source>
        <dbReference type="EMBL" id="ACN53230.1"/>
    </source>
</evidence>
<name>C0RBX0_9SPIR</name>
<keyword evidence="1" id="KW-1133">Transmembrane helix</keyword>
<organism evidence="2 3">
    <name type="scientific">Borreliella spielmanii A14S</name>
    <dbReference type="NCBI Taxonomy" id="498742"/>
    <lineage>
        <taxon>Bacteria</taxon>
        <taxon>Pseudomonadati</taxon>
        <taxon>Spirochaetota</taxon>
        <taxon>Spirochaetia</taxon>
        <taxon>Spirochaetales</taxon>
        <taxon>Borreliaceae</taxon>
        <taxon>Borreliella</taxon>
    </lineage>
</organism>
<dbReference type="Proteomes" id="UP000003481">
    <property type="component" value="Plasmid A14S_cp26"/>
</dbReference>
<protein>
    <submittedName>
        <fullName evidence="2">Uncharacterized protein</fullName>
    </submittedName>
</protein>
<evidence type="ECO:0000256" key="1">
    <source>
        <dbReference type="SAM" id="Phobius"/>
    </source>
</evidence>
<keyword evidence="1" id="KW-0472">Membrane</keyword>
<sequence length="38" mass="4775">MYSFSLICASFLYELLVQQFFFSIFYIKKIIFQEQYFK</sequence>